<dbReference type="InterPro" id="IPR025657">
    <property type="entry name" value="RadC_JAB"/>
</dbReference>
<keyword evidence="4" id="KW-0862">Zinc</keyword>
<evidence type="ECO:0000313" key="9">
    <source>
        <dbReference type="Proteomes" id="UP000034488"/>
    </source>
</evidence>
<dbReference type="PATRIC" id="fig|1619088.3.peg.427"/>
<dbReference type="GO" id="GO:0006508">
    <property type="term" value="P:proteolysis"/>
    <property type="evidence" value="ECO:0007669"/>
    <property type="project" value="UniProtKB-KW"/>
</dbReference>
<organism evidence="8 9">
    <name type="scientific">candidate division WS6 bacterium GW2011_GWB1_33_6</name>
    <dbReference type="NCBI Taxonomy" id="1619088"/>
    <lineage>
        <taxon>Bacteria</taxon>
        <taxon>Candidatus Dojkabacteria</taxon>
    </lineage>
</organism>
<dbReference type="Pfam" id="PF20582">
    <property type="entry name" value="UPF0758_N"/>
    <property type="match status" value="1"/>
</dbReference>
<name>A0A0G0ADC1_9BACT</name>
<dbReference type="CDD" id="cd08071">
    <property type="entry name" value="MPN_DUF2466"/>
    <property type="match status" value="1"/>
</dbReference>
<evidence type="ECO:0000256" key="3">
    <source>
        <dbReference type="ARBA" id="ARBA00022801"/>
    </source>
</evidence>
<evidence type="ECO:0000256" key="1">
    <source>
        <dbReference type="ARBA" id="ARBA00022670"/>
    </source>
</evidence>
<comment type="caution">
    <text evidence="8">The sequence shown here is derived from an EMBL/GenBank/DDBJ whole genome shotgun (WGS) entry which is preliminary data.</text>
</comment>
<dbReference type="AlphaFoldDB" id="A0A0G0ADC1"/>
<dbReference type="NCBIfam" id="TIGR00608">
    <property type="entry name" value="radc"/>
    <property type="match status" value="1"/>
</dbReference>
<gene>
    <name evidence="8" type="ORF">UR47_C0010G0030</name>
</gene>
<evidence type="ECO:0000256" key="6">
    <source>
        <dbReference type="RuleBase" id="RU003797"/>
    </source>
</evidence>
<dbReference type="Pfam" id="PF04002">
    <property type="entry name" value="RadC"/>
    <property type="match status" value="1"/>
</dbReference>
<dbReference type="PROSITE" id="PS50249">
    <property type="entry name" value="MPN"/>
    <property type="match status" value="1"/>
</dbReference>
<dbReference type="InterPro" id="IPR037518">
    <property type="entry name" value="MPN"/>
</dbReference>
<evidence type="ECO:0000256" key="4">
    <source>
        <dbReference type="ARBA" id="ARBA00022833"/>
    </source>
</evidence>
<accession>A0A0G0ADC1</accession>
<dbReference type="PROSITE" id="PS01302">
    <property type="entry name" value="UPF0758"/>
    <property type="match status" value="1"/>
</dbReference>
<proteinExistence type="inferred from homology"/>
<evidence type="ECO:0000313" key="8">
    <source>
        <dbReference type="EMBL" id="KKP54814.1"/>
    </source>
</evidence>
<dbReference type="PANTHER" id="PTHR30471">
    <property type="entry name" value="DNA REPAIR PROTEIN RADC"/>
    <property type="match status" value="1"/>
</dbReference>
<reference evidence="8 9" key="1">
    <citation type="journal article" date="2015" name="Nature">
        <title>rRNA introns, odd ribosomes, and small enigmatic genomes across a large radiation of phyla.</title>
        <authorList>
            <person name="Brown C.T."/>
            <person name="Hug L.A."/>
            <person name="Thomas B.C."/>
            <person name="Sharon I."/>
            <person name="Castelle C.J."/>
            <person name="Singh A."/>
            <person name="Wilkins M.J."/>
            <person name="Williams K.H."/>
            <person name="Banfield J.F."/>
        </authorList>
    </citation>
    <scope>NUCLEOTIDE SEQUENCE [LARGE SCALE GENOMIC DNA]</scope>
</reference>
<dbReference type="InterPro" id="IPR001405">
    <property type="entry name" value="UPF0758"/>
</dbReference>
<keyword evidence="2" id="KW-0479">Metal-binding</keyword>
<dbReference type="Gene3D" id="3.40.140.10">
    <property type="entry name" value="Cytidine Deaminase, domain 2"/>
    <property type="match status" value="1"/>
</dbReference>
<dbReference type="PANTHER" id="PTHR30471:SF3">
    <property type="entry name" value="UPF0758 PROTEIN YEES-RELATED"/>
    <property type="match status" value="1"/>
</dbReference>
<sequence length="211" mass="23505">MLPREKLLKRGISVLSDIELVEILVGSGFRGRDFKQISRSVMRVVKKFVKNKQSLDIKDLVKVSGIGEVVSMRIVAGIELGRRMYGLFDEDILKITDSEGAYSLLKDMGSLQRERVDIVCLNSRFEYICRESIALGSLNCANLSPREVIYTAVINNSAFVILAHNHPSGDSTPSVEDVTLTKRIQESLNLVGIQLLDHIVIAKKSFNSVIL</sequence>
<dbReference type="InterPro" id="IPR046778">
    <property type="entry name" value="UPF0758_N"/>
</dbReference>
<keyword evidence="1" id="KW-0645">Protease</keyword>
<keyword evidence="5" id="KW-0482">Metalloprotease</keyword>
<evidence type="ECO:0000259" key="7">
    <source>
        <dbReference type="PROSITE" id="PS50249"/>
    </source>
</evidence>
<evidence type="ECO:0000256" key="2">
    <source>
        <dbReference type="ARBA" id="ARBA00022723"/>
    </source>
</evidence>
<dbReference type="Proteomes" id="UP000034488">
    <property type="component" value="Unassembled WGS sequence"/>
</dbReference>
<dbReference type="InterPro" id="IPR020891">
    <property type="entry name" value="UPF0758_CS"/>
</dbReference>
<evidence type="ECO:0000256" key="5">
    <source>
        <dbReference type="ARBA" id="ARBA00023049"/>
    </source>
</evidence>
<comment type="similarity">
    <text evidence="6">Belongs to the UPF0758 family.</text>
</comment>
<dbReference type="GO" id="GO:0046872">
    <property type="term" value="F:metal ion binding"/>
    <property type="evidence" value="ECO:0007669"/>
    <property type="project" value="UniProtKB-KW"/>
</dbReference>
<feature type="domain" description="MPN" evidence="7">
    <location>
        <begin position="94"/>
        <end position="211"/>
    </location>
</feature>
<keyword evidence="3" id="KW-0378">Hydrolase</keyword>
<protein>
    <submittedName>
        <fullName evidence="8">Repair protein RadC protein</fullName>
    </submittedName>
</protein>
<dbReference type="GO" id="GO:0008237">
    <property type="term" value="F:metallopeptidase activity"/>
    <property type="evidence" value="ECO:0007669"/>
    <property type="project" value="UniProtKB-KW"/>
</dbReference>
<dbReference type="EMBL" id="LBPI01000010">
    <property type="protein sequence ID" value="KKP54814.1"/>
    <property type="molecule type" value="Genomic_DNA"/>
</dbReference>